<gene>
    <name evidence="2" type="ORF">EJB05_53550</name>
</gene>
<feature type="non-terminal residue" evidence="2">
    <location>
        <position position="1"/>
    </location>
</feature>
<feature type="transmembrane region" description="Helical" evidence="1">
    <location>
        <begin position="64"/>
        <end position="84"/>
    </location>
</feature>
<name>A0A5J9SPU7_9POAL</name>
<keyword evidence="1" id="KW-0812">Transmembrane</keyword>
<dbReference type="EMBL" id="RWGY01000505">
    <property type="protein sequence ID" value="TVU01005.1"/>
    <property type="molecule type" value="Genomic_DNA"/>
</dbReference>
<dbReference type="Proteomes" id="UP000324897">
    <property type="component" value="Unassembled WGS sequence"/>
</dbReference>
<accession>A0A5J9SPU7</accession>
<keyword evidence="1" id="KW-1133">Transmembrane helix</keyword>
<evidence type="ECO:0000313" key="2">
    <source>
        <dbReference type="EMBL" id="TVU01005.1"/>
    </source>
</evidence>
<feature type="transmembrane region" description="Helical" evidence="1">
    <location>
        <begin position="31"/>
        <end position="52"/>
    </location>
</feature>
<dbReference type="InterPro" id="IPR045501">
    <property type="entry name" value="DUF6490"/>
</dbReference>
<sequence>MASHCVTSLGFLLLTGNSIIAIRKSRGDAAATIFVITSYACLVLLFYCLRLFEAAAPGSASKDRARLGVWLTTTLLTAIFSWRVAALMPWAVAAGIWFMAASTVLGGFYALFLLPRAGG</sequence>
<comment type="caution">
    <text evidence="2">The sequence shown here is derived from an EMBL/GenBank/DDBJ whole genome shotgun (WGS) entry which is preliminary data.</text>
</comment>
<dbReference type="AlphaFoldDB" id="A0A5J9SPU7"/>
<reference evidence="2 3" key="1">
    <citation type="journal article" date="2019" name="Sci. Rep.">
        <title>A high-quality genome of Eragrostis curvula grass provides insights into Poaceae evolution and supports new strategies to enhance forage quality.</title>
        <authorList>
            <person name="Carballo J."/>
            <person name="Santos B.A.C.M."/>
            <person name="Zappacosta D."/>
            <person name="Garbus I."/>
            <person name="Selva J.P."/>
            <person name="Gallo C.A."/>
            <person name="Diaz A."/>
            <person name="Albertini E."/>
            <person name="Caccamo M."/>
            <person name="Echenique V."/>
        </authorList>
    </citation>
    <scope>NUCLEOTIDE SEQUENCE [LARGE SCALE GENOMIC DNA]</scope>
    <source>
        <strain evidence="3">cv. Victoria</strain>
        <tissue evidence="2">Leaf</tissue>
    </source>
</reference>
<evidence type="ECO:0000313" key="3">
    <source>
        <dbReference type="Proteomes" id="UP000324897"/>
    </source>
</evidence>
<evidence type="ECO:0000256" key="1">
    <source>
        <dbReference type="SAM" id="Phobius"/>
    </source>
</evidence>
<keyword evidence="3" id="KW-1185">Reference proteome</keyword>
<dbReference type="Pfam" id="PF20100">
    <property type="entry name" value="DUF6490"/>
    <property type="match status" value="1"/>
</dbReference>
<proteinExistence type="predicted"/>
<dbReference type="OrthoDB" id="660537at2759"/>
<feature type="transmembrane region" description="Helical" evidence="1">
    <location>
        <begin position="90"/>
        <end position="114"/>
    </location>
</feature>
<organism evidence="2 3">
    <name type="scientific">Eragrostis curvula</name>
    <name type="common">weeping love grass</name>
    <dbReference type="NCBI Taxonomy" id="38414"/>
    <lineage>
        <taxon>Eukaryota</taxon>
        <taxon>Viridiplantae</taxon>
        <taxon>Streptophyta</taxon>
        <taxon>Embryophyta</taxon>
        <taxon>Tracheophyta</taxon>
        <taxon>Spermatophyta</taxon>
        <taxon>Magnoliopsida</taxon>
        <taxon>Liliopsida</taxon>
        <taxon>Poales</taxon>
        <taxon>Poaceae</taxon>
        <taxon>PACMAD clade</taxon>
        <taxon>Chloridoideae</taxon>
        <taxon>Eragrostideae</taxon>
        <taxon>Eragrostidinae</taxon>
        <taxon>Eragrostis</taxon>
    </lineage>
</organism>
<dbReference type="Gramene" id="TVU01005">
    <property type="protein sequence ID" value="TVU01005"/>
    <property type="gene ID" value="EJB05_53550"/>
</dbReference>
<keyword evidence="1" id="KW-0472">Membrane</keyword>
<dbReference type="PANTHER" id="PTHR46610:SF1">
    <property type="entry name" value="OS06G0147300 PROTEIN"/>
    <property type="match status" value="1"/>
</dbReference>
<protein>
    <submittedName>
        <fullName evidence="2">Uncharacterized protein</fullName>
    </submittedName>
</protein>
<dbReference type="PANTHER" id="PTHR46610">
    <property type="entry name" value="OS05G0181300 PROTEIN"/>
    <property type="match status" value="1"/>
</dbReference>